<organism evidence="7 8">
    <name type="scientific">Micromonospora pisi</name>
    <dbReference type="NCBI Taxonomy" id="589240"/>
    <lineage>
        <taxon>Bacteria</taxon>
        <taxon>Bacillati</taxon>
        <taxon>Actinomycetota</taxon>
        <taxon>Actinomycetes</taxon>
        <taxon>Micromonosporales</taxon>
        <taxon>Micromonosporaceae</taxon>
        <taxon>Micromonospora</taxon>
    </lineage>
</organism>
<dbReference type="Gene3D" id="1.20.1420.20">
    <property type="entry name" value="M75 peptidase, HXXE motif"/>
    <property type="match status" value="1"/>
</dbReference>
<dbReference type="InterPro" id="IPR050894">
    <property type="entry name" value="EfeM/EfeO_iron_uptake"/>
</dbReference>
<evidence type="ECO:0000256" key="2">
    <source>
        <dbReference type="ARBA" id="ARBA00005989"/>
    </source>
</evidence>
<dbReference type="PANTHER" id="PTHR39192:SF1">
    <property type="entry name" value="IRON UPTAKE SYSTEM COMPONENT EFEO"/>
    <property type="match status" value="1"/>
</dbReference>
<comment type="caution">
    <text evidence="7">The sequence shown here is derived from an EMBL/GenBank/DDBJ whole genome shotgun (WGS) entry which is preliminary data.</text>
</comment>
<dbReference type="Pfam" id="PF09375">
    <property type="entry name" value="Peptidase_M75"/>
    <property type="match status" value="1"/>
</dbReference>
<reference evidence="7 8" key="1">
    <citation type="submission" date="2018-10" db="EMBL/GenBank/DDBJ databases">
        <title>Sequencing the genomes of 1000 actinobacteria strains.</title>
        <authorList>
            <person name="Klenk H.-P."/>
        </authorList>
    </citation>
    <scope>NUCLEOTIDE SEQUENCE [LARGE SCALE GENOMIC DNA]</scope>
    <source>
        <strain evidence="7 8">DSM 45175</strain>
    </source>
</reference>
<evidence type="ECO:0000259" key="6">
    <source>
        <dbReference type="Pfam" id="PF13473"/>
    </source>
</evidence>
<dbReference type="EMBL" id="RBKT01000001">
    <property type="protein sequence ID" value="RKR90341.1"/>
    <property type="molecule type" value="Genomic_DNA"/>
</dbReference>
<dbReference type="Proteomes" id="UP000277671">
    <property type="component" value="Unassembled WGS sequence"/>
</dbReference>
<keyword evidence="8" id="KW-1185">Reference proteome</keyword>
<evidence type="ECO:0000313" key="8">
    <source>
        <dbReference type="Proteomes" id="UP000277671"/>
    </source>
</evidence>
<evidence type="ECO:0000256" key="4">
    <source>
        <dbReference type="SAM" id="SignalP"/>
    </source>
</evidence>
<keyword evidence="3 4" id="KW-0732">Signal</keyword>
<dbReference type="OrthoDB" id="7348379at2"/>
<name>A0A495JNE0_9ACTN</name>
<dbReference type="NCBIfam" id="NF041757">
    <property type="entry name" value="EfeO"/>
    <property type="match status" value="1"/>
</dbReference>
<proteinExistence type="inferred from homology"/>
<dbReference type="Pfam" id="PF13473">
    <property type="entry name" value="Cupredoxin_1"/>
    <property type="match status" value="1"/>
</dbReference>
<dbReference type="PANTHER" id="PTHR39192">
    <property type="entry name" value="IRON UPTAKE SYSTEM COMPONENT EFEO"/>
    <property type="match status" value="1"/>
</dbReference>
<sequence length="377" mass="39399">MRTTRFVALAAAGALAGIGLAGCGAKDDGSKDAAGGAIAVKATDTACEVGSTTVGAGTVVFNVTNSGAKVTEFYVYAAGDRVMGEVENVVPGISRELHVELPAGTYETACKPGMIGKGIRGALTVSGSSAPLTDNAALAAATDSYQRYVQSQTGALLDKTTEFVTAVKTGDVAGAKALFPVARTYWERIEPVAEIFGDLDPKIDGREEVLEEGMEFTGFHRLEKDLWTTGDISKDGPIADRLLSDVKEIVAKANAERLSPLNLANGAKELLDEVATGKITGEEDRYSHTDLWDFNANVEGSKAAIAALRPVLTERAPELVTSLDSGFATVDTTLGKHRAGDGWKLHTELSQADLKDLSDAINALAEPISKVAAVVAK</sequence>
<gene>
    <name evidence="7" type="ORF">BDK92_4711</name>
</gene>
<dbReference type="GO" id="GO:0042597">
    <property type="term" value="C:periplasmic space"/>
    <property type="evidence" value="ECO:0007669"/>
    <property type="project" value="UniProtKB-SubCell"/>
</dbReference>
<dbReference type="InterPro" id="IPR034981">
    <property type="entry name" value="Imelysin-like_EfeO/Algp7"/>
</dbReference>
<dbReference type="Gene3D" id="2.60.40.420">
    <property type="entry name" value="Cupredoxins - blue copper proteins"/>
    <property type="match status" value="1"/>
</dbReference>
<dbReference type="InterPro" id="IPR028096">
    <property type="entry name" value="EfeO_Cupredoxin"/>
</dbReference>
<feature type="domain" description="Imelysin-like" evidence="5">
    <location>
        <begin position="141"/>
        <end position="370"/>
    </location>
</feature>
<dbReference type="InterPro" id="IPR038352">
    <property type="entry name" value="Imelysin_sf"/>
</dbReference>
<dbReference type="InterPro" id="IPR053377">
    <property type="entry name" value="Iron_uptake_EfeM/EfeO"/>
</dbReference>
<dbReference type="InterPro" id="IPR008972">
    <property type="entry name" value="Cupredoxin"/>
</dbReference>
<feature type="chain" id="PRO_5039633359" evidence="4">
    <location>
        <begin position="22"/>
        <end position="377"/>
    </location>
</feature>
<dbReference type="AlphaFoldDB" id="A0A495JNE0"/>
<evidence type="ECO:0000259" key="5">
    <source>
        <dbReference type="Pfam" id="PF09375"/>
    </source>
</evidence>
<dbReference type="InterPro" id="IPR018976">
    <property type="entry name" value="Imelysin-like"/>
</dbReference>
<comment type="similarity">
    <text evidence="2">Belongs to the EfeM/EfeO family.</text>
</comment>
<evidence type="ECO:0000256" key="3">
    <source>
        <dbReference type="ARBA" id="ARBA00022729"/>
    </source>
</evidence>
<feature type="domain" description="EfeO-type cupredoxin-like" evidence="6">
    <location>
        <begin position="32"/>
        <end position="125"/>
    </location>
</feature>
<dbReference type="RefSeq" id="WP_121158627.1">
    <property type="nucleotide sequence ID" value="NZ_RBKT01000001.1"/>
</dbReference>
<dbReference type="CDD" id="cd14656">
    <property type="entry name" value="Imelysin-like_EfeO"/>
    <property type="match status" value="1"/>
</dbReference>
<accession>A0A495JNE0</accession>
<evidence type="ECO:0000313" key="7">
    <source>
        <dbReference type="EMBL" id="RKR90341.1"/>
    </source>
</evidence>
<feature type="signal peptide" evidence="4">
    <location>
        <begin position="1"/>
        <end position="21"/>
    </location>
</feature>
<dbReference type="PROSITE" id="PS51257">
    <property type="entry name" value="PROKAR_LIPOPROTEIN"/>
    <property type="match status" value="1"/>
</dbReference>
<protein>
    <submittedName>
        <fullName evidence="7">Iron uptake system component EfeO</fullName>
    </submittedName>
</protein>
<comment type="subcellular location">
    <subcellularLocation>
        <location evidence="1">Periplasm</location>
    </subcellularLocation>
</comment>
<evidence type="ECO:0000256" key="1">
    <source>
        <dbReference type="ARBA" id="ARBA00004418"/>
    </source>
</evidence>